<keyword evidence="5" id="KW-1185">Reference proteome</keyword>
<comment type="caution">
    <text evidence="4">The sequence shown here is derived from an EMBL/GenBank/DDBJ whole genome shotgun (WGS) entry which is preliminary data.</text>
</comment>
<proteinExistence type="predicted"/>
<accession>A0A9P4NVX0</accession>
<organism evidence="4 5">
    <name type="scientific">Tothia fuscella</name>
    <dbReference type="NCBI Taxonomy" id="1048955"/>
    <lineage>
        <taxon>Eukaryota</taxon>
        <taxon>Fungi</taxon>
        <taxon>Dikarya</taxon>
        <taxon>Ascomycota</taxon>
        <taxon>Pezizomycotina</taxon>
        <taxon>Dothideomycetes</taxon>
        <taxon>Pleosporomycetidae</taxon>
        <taxon>Venturiales</taxon>
        <taxon>Cylindrosympodiaceae</taxon>
        <taxon>Tothia</taxon>
    </lineage>
</organism>
<feature type="domain" description="Sld7 C-terminal" evidence="3">
    <location>
        <begin position="339"/>
        <end position="436"/>
    </location>
</feature>
<feature type="region of interest" description="Disordered" evidence="2">
    <location>
        <begin position="168"/>
        <end position="188"/>
    </location>
</feature>
<dbReference type="EMBL" id="MU007027">
    <property type="protein sequence ID" value="KAF2432288.1"/>
    <property type="molecule type" value="Genomic_DNA"/>
</dbReference>
<evidence type="ECO:0000256" key="2">
    <source>
        <dbReference type="SAM" id="MobiDB-lite"/>
    </source>
</evidence>
<reference evidence="4" key="1">
    <citation type="journal article" date="2020" name="Stud. Mycol.">
        <title>101 Dothideomycetes genomes: a test case for predicting lifestyles and emergence of pathogens.</title>
        <authorList>
            <person name="Haridas S."/>
            <person name="Albert R."/>
            <person name="Binder M."/>
            <person name="Bloem J."/>
            <person name="Labutti K."/>
            <person name="Salamov A."/>
            <person name="Andreopoulos B."/>
            <person name="Baker S."/>
            <person name="Barry K."/>
            <person name="Bills G."/>
            <person name="Bluhm B."/>
            <person name="Cannon C."/>
            <person name="Castanera R."/>
            <person name="Culley D."/>
            <person name="Daum C."/>
            <person name="Ezra D."/>
            <person name="Gonzalez J."/>
            <person name="Henrissat B."/>
            <person name="Kuo A."/>
            <person name="Liang C."/>
            <person name="Lipzen A."/>
            <person name="Lutzoni F."/>
            <person name="Magnuson J."/>
            <person name="Mondo S."/>
            <person name="Nolan M."/>
            <person name="Ohm R."/>
            <person name="Pangilinan J."/>
            <person name="Park H.-J."/>
            <person name="Ramirez L."/>
            <person name="Alfaro M."/>
            <person name="Sun H."/>
            <person name="Tritt A."/>
            <person name="Yoshinaga Y."/>
            <person name="Zwiers L.-H."/>
            <person name="Turgeon B."/>
            <person name="Goodwin S."/>
            <person name="Spatafora J."/>
            <person name="Crous P."/>
            <person name="Grigoriev I."/>
        </authorList>
    </citation>
    <scope>NUCLEOTIDE SEQUENCE</scope>
    <source>
        <strain evidence="4">CBS 130266</strain>
    </source>
</reference>
<dbReference type="InterPro" id="IPR041260">
    <property type="entry name" value="Sld7_C"/>
</dbReference>
<evidence type="ECO:0000259" key="3">
    <source>
        <dbReference type="Pfam" id="PF18596"/>
    </source>
</evidence>
<dbReference type="AlphaFoldDB" id="A0A9P4NVX0"/>
<protein>
    <recommendedName>
        <fullName evidence="3">Sld7 C-terminal domain-containing protein</fullName>
    </recommendedName>
</protein>
<evidence type="ECO:0000256" key="1">
    <source>
        <dbReference type="SAM" id="Coils"/>
    </source>
</evidence>
<dbReference type="Pfam" id="PF18596">
    <property type="entry name" value="Sld7_C"/>
    <property type="match status" value="1"/>
</dbReference>
<feature type="coiled-coil region" evidence="1">
    <location>
        <begin position="195"/>
        <end position="222"/>
    </location>
</feature>
<feature type="compositionally biased region" description="Polar residues" evidence="2">
    <location>
        <begin position="259"/>
        <end position="273"/>
    </location>
</feature>
<feature type="compositionally biased region" description="Polar residues" evidence="2">
    <location>
        <begin position="300"/>
        <end position="309"/>
    </location>
</feature>
<keyword evidence="1" id="KW-0175">Coiled coil</keyword>
<feature type="compositionally biased region" description="Polar residues" evidence="2">
    <location>
        <begin position="143"/>
        <end position="153"/>
    </location>
</feature>
<feature type="region of interest" description="Disordered" evidence="2">
    <location>
        <begin position="132"/>
        <end position="153"/>
    </location>
</feature>
<sequence length="443" mass="48554">MHNTTTVSLQVDDSVLEDIQICSSSSNGHKLDFGSELQFLSLVEVAQIPLWLAAGPACNIFTASEQSAEWFSEQLLFPQHADRDTQSTHAEWWQMNSQQSHLGILAKASSTEPTSVITEVLFYGIVDNISSGRDPLTPPPSSPNGQDATSTMQVPSIRVQALPLSSHFLNHLPSPPASPPRAASGKSDARFLPSVEELRATAEEVEKKRKRVSDVFDEADETRRKARRKGGSGVAAAASKVEGITTLFGQKKPKAITELQSSTTFKSTESQNPRIKHVKHPSISGIESPLDIGQKRPLSRSPSISSDTRPGSRRGLLDSQSKRSSLSRITSLSEAATIEDRNKEVISRVVMAGMRLYGLQQRKKPTHARRDSEVAAASAASAVSDEVAKDDEYKLIYYQTYKGTVFAFRKHITTETLYLTPEPLRETVDRLLAIFCSDPIVPS</sequence>
<evidence type="ECO:0000313" key="4">
    <source>
        <dbReference type="EMBL" id="KAF2432288.1"/>
    </source>
</evidence>
<name>A0A9P4NVX0_9PEZI</name>
<feature type="region of interest" description="Disordered" evidence="2">
    <location>
        <begin position="259"/>
        <end position="323"/>
    </location>
</feature>
<evidence type="ECO:0000313" key="5">
    <source>
        <dbReference type="Proteomes" id="UP000800235"/>
    </source>
</evidence>
<dbReference type="OrthoDB" id="4205424at2759"/>
<gene>
    <name evidence="4" type="ORF">EJ08DRAFT_695737</name>
</gene>
<dbReference type="Proteomes" id="UP000800235">
    <property type="component" value="Unassembled WGS sequence"/>
</dbReference>